<feature type="non-terminal residue" evidence="1">
    <location>
        <position position="189"/>
    </location>
</feature>
<comment type="caution">
    <text evidence="1">The sequence shown here is derived from an EMBL/GenBank/DDBJ whole genome shotgun (WGS) entry which is preliminary data.</text>
</comment>
<organism evidence="1 2">
    <name type="scientific">Eumeta variegata</name>
    <name type="common">Bagworm moth</name>
    <name type="synonym">Eumeta japonica</name>
    <dbReference type="NCBI Taxonomy" id="151549"/>
    <lineage>
        <taxon>Eukaryota</taxon>
        <taxon>Metazoa</taxon>
        <taxon>Ecdysozoa</taxon>
        <taxon>Arthropoda</taxon>
        <taxon>Hexapoda</taxon>
        <taxon>Insecta</taxon>
        <taxon>Pterygota</taxon>
        <taxon>Neoptera</taxon>
        <taxon>Endopterygota</taxon>
        <taxon>Lepidoptera</taxon>
        <taxon>Glossata</taxon>
        <taxon>Ditrysia</taxon>
        <taxon>Tineoidea</taxon>
        <taxon>Psychidae</taxon>
        <taxon>Oiketicinae</taxon>
        <taxon>Eumeta</taxon>
    </lineage>
</organism>
<dbReference type="EMBL" id="BGZK01003017">
    <property type="protein sequence ID" value="GBP97861.1"/>
    <property type="molecule type" value="Genomic_DNA"/>
</dbReference>
<accession>A0A4C2AAH1</accession>
<gene>
    <name evidence="1" type="primary">cort</name>
    <name evidence="1" type="ORF">EVAR_65979_1</name>
</gene>
<dbReference type="Proteomes" id="UP000299102">
    <property type="component" value="Unassembled WGS sequence"/>
</dbReference>
<dbReference type="Gene3D" id="2.130.10.10">
    <property type="entry name" value="YVTN repeat-like/Quinoprotein amine dehydrogenase"/>
    <property type="match status" value="1"/>
</dbReference>
<protein>
    <submittedName>
        <fullName evidence="1">Protein cortex</fullName>
    </submittedName>
</protein>
<dbReference type="AlphaFoldDB" id="A0A4C2AAH1"/>
<evidence type="ECO:0000313" key="2">
    <source>
        <dbReference type="Proteomes" id="UP000299102"/>
    </source>
</evidence>
<keyword evidence="2" id="KW-1185">Reference proteome</keyword>
<dbReference type="InterPro" id="IPR015943">
    <property type="entry name" value="WD40/YVTN_repeat-like_dom_sf"/>
</dbReference>
<name>A0A4C2AAH1_EUMVA</name>
<dbReference type="SUPFAM" id="SSF50978">
    <property type="entry name" value="WD40 repeat-like"/>
    <property type="match status" value="1"/>
</dbReference>
<reference evidence="1 2" key="1">
    <citation type="journal article" date="2019" name="Commun. Biol.">
        <title>The bagworm genome reveals a unique fibroin gene that provides high tensile strength.</title>
        <authorList>
            <person name="Kono N."/>
            <person name="Nakamura H."/>
            <person name="Ohtoshi R."/>
            <person name="Tomita M."/>
            <person name="Numata K."/>
            <person name="Arakawa K."/>
        </authorList>
    </citation>
    <scope>NUCLEOTIDE SEQUENCE [LARGE SCALE GENOMIC DNA]</scope>
</reference>
<evidence type="ECO:0000313" key="1">
    <source>
        <dbReference type="EMBL" id="GBP97861.1"/>
    </source>
</evidence>
<dbReference type="InterPro" id="IPR036322">
    <property type="entry name" value="WD40_repeat_dom_sf"/>
</dbReference>
<dbReference type="OrthoDB" id="10263272at2759"/>
<sequence length="189" mass="20581">MCVWPPKQHDSVSKADAKLAPRNKTIAIHGAMCAANQSSTAPWAWLGINSTVAGCSRGTLCAWSREARIGASAHSASHVHAVRVSPDARLLAAAHLHTRCVQLWTWPQLQLYRVLDTKGIVKTICWHPWRSALLSVGCTGEAGHSSLALWEAASGRLRHSAALWLRAHVLDAALYSPRTGELVLSLWYP</sequence>
<proteinExistence type="predicted"/>